<dbReference type="Gene3D" id="3.40.50.1820">
    <property type="entry name" value="alpha/beta hydrolase"/>
    <property type="match status" value="1"/>
</dbReference>
<accession>A0A0A7KFJ7</accession>
<dbReference type="KEGG" id="dsw:QR90_06960"/>
<sequence length="367" mass="39787">MARVRFVIPELPPTTPPGQLFLTGDHRNWDDDPAGWTFERSGGGAALEAEVPTGTLMGVKVRLRQDGQTTEEGDAWGGRAPAHKVVVSGDMEVSLPLAGWQDARQGRGRPSASAAPRDEMTLTAPWGEQTVRLWWPQSFTPPLPLLILHDGQNVFDEASTFAGQSWDAAGAAQALADAGRPCVIAALSVNDERSRRYVPFPFELNDFNPGADEYLDWIVGTLKPALAGRFGPVDAAHTALAGSSFGGLVSLYGGLRAPAEFGTLGVFSPALFPADFELLRWMETRAALETRVWLDMGDHEAGSLQGAAEMVRLTHELSGHLRPKVREVHVTIGAHHWHDEAAWAARLPAFLRWWLDGLPPFTALSPG</sequence>
<dbReference type="InterPro" id="IPR000801">
    <property type="entry name" value="Esterase-like"/>
</dbReference>
<dbReference type="HOGENOM" id="CLU_039834_1_0_0"/>
<evidence type="ECO:0000313" key="2">
    <source>
        <dbReference type="Proteomes" id="UP000030634"/>
    </source>
</evidence>
<dbReference type="SUPFAM" id="SSF53474">
    <property type="entry name" value="alpha/beta-Hydrolases"/>
    <property type="match status" value="1"/>
</dbReference>
<proteinExistence type="predicted"/>
<dbReference type="PANTHER" id="PTHR48098">
    <property type="entry name" value="ENTEROCHELIN ESTERASE-RELATED"/>
    <property type="match status" value="1"/>
</dbReference>
<dbReference type="InterPro" id="IPR029058">
    <property type="entry name" value="AB_hydrolase_fold"/>
</dbReference>
<dbReference type="AlphaFoldDB" id="A0A0A7KFJ7"/>
<gene>
    <name evidence="1" type="ORF">QR90_06960</name>
</gene>
<dbReference type="InterPro" id="IPR050583">
    <property type="entry name" value="Mycobacterial_A85_antigen"/>
</dbReference>
<dbReference type="RefSeq" id="WP_039683362.1">
    <property type="nucleotide sequence ID" value="NZ_CP010028.1"/>
</dbReference>
<name>A0A0A7KFJ7_9DEIO</name>
<dbReference type="EMBL" id="CP010028">
    <property type="protein sequence ID" value="AIZ44906.1"/>
    <property type="molecule type" value="Genomic_DNA"/>
</dbReference>
<organism evidence="1 2">
    <name type="scientific">Deinococcus radiopugnans</name>
    <dbReference type="NCBI Taxonomy" id="57497"/>
    <lineage>
        <taxon>Bacteria</taxon>
        <taxon>Thermotogati</taxon>
        <taxon>Deinococcota</taxon>
        <taxon>Deinococci</taxon>
        <taxon>Deinococcales</taxon>
        <taxon>Deinococcaceae</taxon>
        <taxon>Deinococcus</taxon>
    </lineage>
</organism>
<evidence type="ECO:0000313" key="1">
    <source>
        <dbReference type="EMBL" id="AIZ44906.1"/>
    </source>
</evidence>
<dbReference type="Pfam" id="PF00756">
    <property type="entry name" value="Esterase"/>
    <property type="match status" value="1"/>
</dbReference>
<dbReference type="Proteomes" id="UP000030634">
    <property type="component" value="Chromosome"/>
</dbReference>
<reference evidence="2" key="1">
    <citation type="submission" date="2014-11" db="EMBL/GenBank/DDBJ databases">
        <title>Hymenobacter sp. DG25B genome submission.</title>
        <authorList>
            <person name="Jung H.-Y."/>
            <person name="Kim M.K."/>
            <person name="Srinivasan S."/>
            <person name="Lim S."/>
        </authorList>
    </citation>
    <scope>NUCLEOTIDE SEQUENCE [LARGE SCALE GENOMIC DNA]</scope>
    <source>
        <strain evidence="2">DY59</strain>
    </source>
</reference>
<protein>
    <submittedName>
        <fullName evidence="1">Esterase</fullName>
    </submittedName>
</protein>
<dbReference type="PANTHER" id="PTHR48098:SF6">
    <property type="entry name" value="FERRI-BACILLIBACTIN ESTERASE BESA"/>
    <property type="match status" value="1"/>
</dbReference>